<dbReference type="GeneID" id="37273438"/>
<evidence type="ECO:0000313" key="3">
    <source>
        <dbReference type="Proteomes" id="UP000245946"/>
    </source>
</evidence>
<name>A0A316ZKY9_9BASI</name>
<dbReference type="RefSeq" id="XP_025601334.1">
    <property type="nucleotide sequence ID" value="XM_025745894.1"/>
</dbReference>
<protein>
    <submittedName>
        <fullName evidence="2">Uncharacterized protein</fullName>
    </submittedName>
</protein>
<reference evidence="2 3" key="1">
    <citation type="journal article" date="2018" name="Mol. Biol. Evol.">
        <title>Broad Genomic Sampling Reveals a Smut Pathogenic Ancestry of the Fungal Clade Ustilaginomycotina.</title>
        <authorList>
            <person name="Kijpornyongpan T."/>
            <person name="Mondo S.J."/>
            <person name="Barry K."/>
            <person name="Sandor L."/>
            <person name="Lee J."/>
            <person name="Lipzen A."/>
            <person name="Pangilinan J."/>
            <person name="LaButti K."/>
            <person name="Hainaut M."/>
            <person name="Henrissat B."/>
            <person name="Grigoriev I.V."/>
            <person name="Spatafora J.W."/>
            <person name="Aime M.C."/>
        </authorList>
    </citation>
    <scope>NUCLEOTIDE SEQUENCE [LARGE SCALE GENOMIC DNA]</scope>
    <source>
        <strain evidence="2 3">MCA 4186</strain>
    </source>
</reference>
<dbReference type="Proteomes" id="UP000245946">
    <property type="component" value="Unassembled WGS sequence"/>
</dbReference>
<gene>
    <name evidence="2" type="ORF">FA09DRAFT_910</name>
</gene>
<keyword evidence="3" id="KW-1185">Reference proteome</keyword>
<evidence type="ECO:0000313" key="2">
    <source>
        <dbReference type="EMBL" id="PWO01056.1"/>
    </source>
</evidence>
<sequence>MREVCSPAARGDDYEQDRLQVPQHALCSAVPARRCSGQAPGGEANRGASEGIGRRSHEPAGAGCASVRGYGRADLAHRRHSTSLALASSDACTCSRRQPTQASPAIPLASSAGATAMLPRCSTFAARQARSAFARTGTLRIDLRCC</sequence>
<accession>A0A316ZKY9</accession>
<organism evidence="2 3">
    <name type="scientific">Tilletiopsis washingtonensis</name>
    <dbReference type="NCBI Taxonomy" id="58919"/>
    <lineage>
        <taxon>Eukaryota</taxon>
        <taxon>Fungi</taxon>
        <taxon>Dikarya</taxon>
        <taxon>Basidiomycota</taxon>
        <taxon>Ustilaginomycotina</taxon>
        <taxon>Exobasidiomycetes</taxon>
        <taxon>Entylomatales</taxon>
        <taxon>Entylomatales incertae sedis</taxon>
        <taxon>Tilletiopsis</taxon>
    </lineage>
</organism>
<evidence type="ECO:0000256" key="1">
    <source>
        <dbReference type="SAM" id="MobiDB-lite"/>
    </source>
</evidence>
<proteinExistence type="predicted"/>
<dbReference type="EMBL" id="KZ819283">
    <property type="protein sequence ID" value="PWO01056.1"/>
    <property type="molecule type" value="Genomic_DNA"/>
</dbReference>
<dbReference type="AlphaFoldDB" id="A0A316ZKY9"/>
<feature type="region of interest" description="Disordered" evidence="1">
    <location>
        <begin position="35"/>
        <end position="63"/>
    </location>
</feature>